<accession>A0A7Y9JRK3</accession>
<comment type="caution">
    <text evidence="1">The sequence shown here is derived from an EMBL/GenBank/DDBJ whole genome shotgun (WGS) entry which is preliminary data.</text>
</comment>
<name>A0A7Y9JRK3_9ACTN</name>
<dbReference type="AlphaFoldDB" id="A0A7Y9JRK3"/>
<evidence type="ECO:0000313" key="1">
    <source>
        <dbReference type="EMBL" id="NYD59317.1"/>
    </source>
</evidence>
<dbReference type="Proteomes" id="UP000516957">
    <property type="component" value="Unassembled WGS sequence"/>
</dbReference>
<dbReference type="RefSeq" id="WP_179616785.1">
    <property type="nucleotide sequence ID" value="NZ_CP059163.1"/>
</dbReference>
<protein>
    <submittedName>
        <fullName evidence="1">Uncharacterized protein</fullName>
    </submittedName>
</protein>
<evidence type="ECO:0000313" key="2">
    <source>
        <dbReference type="Proteomes" id="UP000516957"/>
    </source>
</evidence>
<reference evidence="1 2" key="1">
    <citation type="submission" date="2020-07" db="EMBL/GenBank/DDBJ databases">
        <title>Sequencing the genomes of 1000 actinobacteria strains.</title>
        <authorList>
            <person name="Klenk H.-P."/>
        </authorList>
    </citation>
    <scope>NUCLEOTIDE SEQUENCE [LARGE SCALE GENOMIC DNA]</scope>
    <source>
        <strain evidence="1 2">DSM 18965</strain>
    </source>
</reference>
<keyword evidence="2" id="KW-1185">Reference proteome</keyword>
<proteinExistence type="predicted"/>
<sequence>MQVVAGGRWTGRVVVGVAGLAGLAGCGVADEPPERLWSNTVVVTAEDSSEFMLGLAEVTCRADGERLLVTSGEVSREGGTVDSAVLEVSVDPSRVETGRDYPLGSDGEAFQVSVLVPAPSANPPAPQRANRATSTLDGSEGTLRFETLGCGDEPGVSLTIDAVLASAYDDRGPVPVEGALWVTNSRVGQ</sequence>
<dbReference type="EMBL" id="JACCBE010000001">
    <property type="protein sequence ID" value="NYD59317.1"/>
    <property type="molecule type" value="Genomic_DNA"/>
</dbReference>
<gene>
    <name evidence="1" type="ORF">BKA08_003555</name>
</gene>
<organism evidence="1 2">
    <name type="scientific">Nocardioides marinisabuli</name>
    <dbReference type="NCBI Taxonomy" id="419476"/>
    <lineage>
        <taxon>Bacteria</taxon>
        <taxon>Bacillati</taxon>
        <taxon>Actinomycetota</taxon>
        <taxon>Actinomycetes</taxon>
        <taxon>Propionibacteriales</taxon>
        <taxon>Nocardioidaceae</taxon>
        <taxon>Nocardioides</taxon>
    </lineage>
</organism>